<comment type="caution">
    <text evidence="16">The sequence shown here is derived from an EMBL/GenBank/DDBJ whole genome shotgun (WGS) entry which is preliminary data.</text>
</comment>
<dbReference type="Proteomes" id="UP000293142">
    <property type="component" value="Unassembled WGS sequence"/>
</dbReference>
<dbReference type="Pfam" id="PF02518">
    <property type="entry name" value="HATPase_c"/>
    <property type="match status" value="1"/>
</dbReference>
<dbReference type="SUPFAM" id="SSF47384">
    <property type="entry name" value="Homodimeric domain of signal transducing histidine kinase"/>
    <property type="match status" value="1"/>
</dbReference>
<evidence type="ECO:0000256" key="4">
    <source>
        <dbReference type="ARBA" id="ARBA00022475"/>
    </source>
</evidence>
<dbReference type="PANTHER" id="PTHR43065:SF46">
    <property type="entry name" value="C4-DICARBOXYLATE TRANSPORT SENSOR PROTEIN DCTB"/>
    <property type="match status" value="1"/>
</dbReference>
<evidence type="ECO:0000256" key="9">
    <source>
        <dbReference type="ARBA" id="ARBA00022777"/>
    </source>
</evidence>
<dbReference type="OrthoDB" id="9815750at2"/>
<dbReference type="InterPro" id="IPR003661">
    <property type="entry name" value="HisK_dim/P_dom"/>
</dbReference>
<dbReference type="EMBL" id="SIRE01000018">
    <property type="protein sequence ID" value="TBL75083.1"/>
    <property type="molecule type" value="Genomic_DNA"/>
</dbReference>
<keyword evidence="11 14" id="KW-1133">Transmembrane helix</keyword>
<evidence type="ECO:0000256" key="7">
    <source>
        <dbReference type="ARBA" id="ARBA00022692"/>
    </source>
</evidence>
<sequence>MLNYYKDFLLNLFIIFIPLVLYPYTYKMHKKPSIHRWLMYVYFTLTLIFSMAFPVNVNGLIYDMRSVLLTVGSVYGGLPISIWLYATVIVYRFILGSPNNLIYALSLLPTLFIMYVILKTYDRLTLYKKIAAAIVACSLIKCITFTLYLSLTDTLNLLYVGSLSVLMSYAFQAVITGIYVYLIELIRKYFYMQEEIVKSERIKVVSEMAASVAHEIRNPLTVVRGFIQLLGTSGADEKRKEFYQKICLEELDRAQLIITDYLSLAKPEPDLIELIDMKDEMVYVSNVLSTYALYNNVQVHATSNDNVPVYIAGDRYKLRQALVNIGKNAIEAMSGGGELSFQLRQHTETAVVTVSDTGVGMTPEQLGRLGSPYFSTKNKGTGLGTMVSFSIIRNMDGKIDIQSEVGKGTVYYIAFPIKHKPDNIS</sequence>
<feature type="transmembrane region" description="Helical" evidence="14">
    <location>
        <begin position="37"/>
        <end position="55"/>
    </location>
</feature>
<protein>
    <recommendedName>
        <fullName evidence="3">histidine kinase</fullName>
        <ecNumber evidence="3">2.7.13.3</ecNumber>
    </recommendedName>
</protein>
<dbReference type="PANTHER" id="PTHR43065">
    <property type="entry name" value="SENSOR HISTIDINE KINASE"/>
    <property type="match status" value="1"/>
</dbReference>
<dbReference type="Gene3D" id="1.10.287.130">
    <property type="match status" value="1"/>
</dbReference>
<dbReference type="SMART" id="SM00388">
    <property type="entry name" value="HisKA"/>
    <property type="match status" value="1"/>
</dbReference>
<evidence type="ECO:0000313" key="16">
    <source>
        <dbReference type="EMBL" id="TBL75083.1"/>
    </source>
</evidence>
<dbReference type="SMART" id="SM00387">
    <property type="entry name" value="HATPase_c"/>
    <property type="match status" value="1"/>
</dbReference>
<keyword evidence="17" id="KW-1185">Reference proteome</keyword>
<name>A0A4Q9DL36_9BACL</name>
<comment type="catalytic activity">
    <reaction evidence="1">
        <text>ATP + protein L-histidine = ADP + protein N-phospho-L-histidine.</text>
        <dbReference type="EC" id="2.7.13.3"/>
    </reaction>
</comment>
<keyword evidence="9" id="KW-0418">Kinase</keyword>
<accession>A0A4Q9DL36</accession>
<evidence type="ECO:0000256" key="11">
    <source>
        <dbReference type="ARBA" id="ARBA00022989"/>
    </source>
</evidence>
<evidence type="ECO:0000256" key="6">
    <source>
        <dbReference type="ARBA" id="ARBA00022679"/>
    </source>
</evidence>
<dbReference type="PROSITE" id="PS50109">
    <property type="entry name" value="HIS_KIN"/>
    <property type="match status" value="1"/>
</dbReference>
<evidence type="ECO:0000256" key="2">
    <source>
        <dbReference type="ARBA" id="ARBA00004651"/>
    </source>
</evidence>
<dbReference type="GO" id="GO:0005524">
    <property type="term" value="F:ATP binding"/>
    <property type="evidence" value="ECO:0007669"/>
    <property type="project" value="UniProtKB-KW"/>
</dbReference>
<dbReference type="PRINTS" id="PR00344">
    <property type="entry name" value="BCTRLSENSOR"/>
</dbReference>
<keyword evidence="5" id="KW-0597">Phosphoprotein</keyword>
<keyword evidence="10" id="KW-0067">ATP-binding</keyword>
<dbReference type="InterPro" id="IPR036097">
    <property type="entry name" value="HisK_dim/P_sf"/>
</dbReference>
<organism evidence="16 17">
    <name type="scientific">Paenibacillus thalictri</name>
    <dbReference type="NCBI Taxonomy" id="2527873"/>
    <lineage>
        <taxon>Bacteria</taxon>
        <taxon>Bacillati</taxon>
        <taxon>Bacillota</taxon>
        <taxon>Bacilli</taxon>
        <taxon>Bacillales</taxon>
        <taxon>Paenibacillaceae</taxon>
        <taxon>Paenibacillus</taxon>
    </lineage>
</organism>
<feature type="transmembrane region" description="Helical" evidence="14">
    <location>
        <begin position="7"/>
        <end position="25"/>
    </location>
</feature>
<gene>
    <name evidence="16" type="ORF">EYB31_24035</name>
</gene>
<evidence type="ECO:0000256" key="8">
    <source>
        <dbReference type="ARBA" id="ARBA00022741"/>
    </source>
</evidence>
<keyword evidence="12" id="KW-0902">Two-component regulatory system</keyword>
<dbReference type="InterPro" id="IPR036890">
    <property type="entry name" value="HATPase_C_sf"/>
</dbReference>
<reference evidence="16 17" key="1">
    <citation type="submission" date="2019-02" db="EMBL/GenBank/DDBJ databases">
        <title>Paenibacillus sp. nov., isolated from surface-sterilized tissue of Thalictrum simplex L.</title>
        <authorList>
            <person name="Tuo L."/>
        </authorList>
    </citation>
    <scope>NUCLEOTIDE SEQUENCE [LARGE SCALE GENOMIC DNA]</scope>
    <source>
        <strain evidence="16 17">N2SHLJ1</strain>
    </source>
</reference>
<dbReference type="CDD" id="cd00082">
    <property type="entry name" value="HisKA"/>
    <property type="match status" value="1"/>
</dbReference>
<dbReference type="GO" id="GO:0005886">
    <property type="term" value="C:plasma membrane"/>
    <property type="evidence" value="ECO:0007669"/>
    <property type="project" value="UniProtKB-SubCell"/>
</dbReference>
<dbReference type="Pfam" id="PF07694">
    <property type="entry name" value="5TM-5TMR_LYT"/>
    <property type="match status" value="1"/>
</dbReference>
<dbReference type="GO" id="GO:0000155">
    <property type="term" value="F:phosphorelay sensor kinase activity"/>
    <property type="evidence" value="ECO:0007669"/>
    <property type="project" value="InterPro"/>
</dbReference>
<keyword evidence="4" id="KW-1003">Cell membrane</keyword>
<evidence type="ECO:0000256" key="5">
    <source>
        <dbReference type="ARBA" id="ARBA00022553"/>
    </source>
</evidence>
<feature type="domain" description="Histidine kinase" evidence="15">
    <location>
        <begin position="211"/>
        <end position="419"/>
    </location>
</feature>
<proteinExistence type="predicted"/>
<evidence type="ECO:0000256" key="10">
    <source>
        <dbReference type="ARBA" id="ARBA00022840"/>
    </source>
</evidence>
<dbReference type="InterPro" id="IPR011620">
    <property type="entry name" value="Sig_transdc_His_kinase_LytS_TM"/>
</dbReference>
<dbReference type="SUPFAM" id="SSF55874">
    <property type="entry name" value="ATPase domain of HSP90 chaperone/DNA topoisomerase II/histidine kinase"/>
    <property type="match status" value="1"/>
</dbReference>
<keyword evidence="8" id="KW-0547">Nucleotide-binding</keyword>
<dbReference type="InterPro" id="IPR004358">
    <property type="entry name" value="Sig_transdc_His_kin-like_C"/>
</dbReference>
<comment type="subcellular location">
    <subcellularLocation>
        <location evidence="2">Cell membrane</location>
        <topology evidence="2">Multi-pass membrane protein</topology>
    </subcellularLocation>
</comment>
<keyword evidence="13 14" id="KW-0472">Membrane</keyword>
<feature type="transmembrane region" description="Helical" evidence="14">
    <location>
        <begin position="100"/>
        <end position="118"/>
    </location>
</feature>
<feature type="transmembrane region" description="Helical" evidence="14">
    <location>
        <begin position="157"/>
        <end position="182"/>
    </location>
</feature>
<keyword evidence="6" id="KW-0808">Transferase</keyword>
<dbReference type="InterPro" id="IPR005467">
    <property type="entry name" value="His_kinase_dom"/>
</dbReference>
<evidence type="ECO:0000256" key="1">
    <source>
        <dbReference type="ARBA" id="ARBA00000085"/>
    </source>
</evidence>
<evidence type="ECO:0000256" key="14">
    <source>
        <dbReference type="SAM" id="Phobius"/>
    </source>
</evidence>
<dbReference type="Pfam" id="PF00512">
    <property type="entry name" value="HisKA"/>
    <property type="match status" value="1"/>
</dbReference>
<dbReference type="EC" id="2.7.13.3" evidence="3"/>
<dbReference type="InterPro" id="IPR003594">
    <property type="entry name" value="HATPase_dom"/>
</dbReference>
<keyword evidence="7 14" id="KW-0812">Transmembrane</keyword>
<dbReference type="AlphaFoldDB" id="A0A4Q9DL36"/>
<dbReference type="Gene3D" id="3.30.565.10">
    <property type="entry name" value="Histidine kinase-like ATPase, C-terminal domain"/>
    <property type="match status" value="1"/>
</dbReference>
<evidence type="ECO:0000256" key="3">
    <source>
        <dbReference type="ARBA" id="ARBA00012438"/>
    </source>
</evidence>
<dbReference type="RefSeq" id="WP_131015979.1">
    <property type="nucleotide sequence ID" value="NZ_SIRE01000018.1"/>
</dbReference>
<evidence type="ECO:0000313" key="17">
    <source>
        <dbReference type="Proteomes" id="UP000293142"/>
    </source>
</evidence>
<evidence type="ECO:0000259" key="15">
    <source>
        <dbReference type="PROSITE" id="PS50109"/>
    </source>
</evidence>
<evidence type="ECO:0000256" key="12">
    <source>
        <dbReference type="ARBA" id="ARBA00023012"/>
    </source>
</evidence>
<dbReference type="GO" id="GO:0071555">
    <property type="term" value="P:cell wall organization"/>
    <property type="evidence" value="ECO:0007669"/>
    <property type="project" value="InterPro"/>
</dbReference>
<feature type="transmembrane region" description="Helical" evidence="14">
    <location>
        <begin position="130"/>
        <end position="151"/>
    </location>
</feature>
<feature type="transmembrane region" description="Helical" evidence="14">
    <location>
        <begin position="67"/>
        <end position="94"/>
    </location>
</feature>
<evidence type="ECO:0000256" key="13">
    <source>
        <dbReference type="ARBA" id="ARBA00023136"/>
    </source>
</evidence>